<dbReference type="AlphaFoldDB" id="X0UUK3"/>
<protein>
    <recommendedName>
        <fullName evidence="4">O-antigen ligase domain-containing protein</fullName>
    </recommendedName>
</protein>
<keyword evidence="2" id="KW-0472">Membrane</keyword>
<feature type="transmembrane region" description="Helical" evidence="2">
    <location>
        <begin position="72"/>
        <end position="94"/>
    </location>
</feature>
<keyword evidence="2" id="KW-1133">Transmembrane helix</keyword>
<gene>
    <name evidence="3" type="ORF">S01H1_32405</name>
</gene>
<reference evidence="3" key="1">
    <citation type="journal article" date="2014" name="Front. Microbiol.">
        <title>High frequency of phylogenetically diverse reductive dehalogenase-homologous genes in deep subseafloor sedimentary metagenomes.</title>
        <authorList>
            <person name="Kawai M."/>
            <person name="Futagami T."/>
            <person name="Toyoda A."/>
            <person name="Takaki Y."/>
            <person name="Nishi S."/>
            <person name="Hori S."/>
            <person name="Arai W."/>
            <person name="Tsubouchi T."/>
            <person name="Morono Y."/>
            <person name="Uchiyama I."/>
            <person name="Ito T."/>
            <person name="Fujiyama A."/>
            <person name="Inagaki F."/>
            <person name="Takami H."/>
        </authorList>
    </citation>
    <scope>NUCLEOTIDE SEQUENCE</scope>
    <source>
        <strain evidence="3">Expedition CK06-06</strain>
    </source>
</reference>
<evidence type="ECO:0000313" key="3">
    <source>
        <dbReference type="EMBL" id="GAG02902.1"/>
    </source>
</evidence>
<evidence type="ECO:0000256" key="2">
    <source>
        <dbReference type="SAM" id="Phobius"/>
    </source>
</evidence>
<sequence length="161" mass="18396">MPWKQGWERSLEHPWIGHGPHYDISYTVTKMYSPHNSYLYYFYTIGAIGIAIYFWLLITLLRMSVKYMGPRIGVSTFATDLLAVIHIQLVVFIADAIKINFQRNTMYFLLIWLMFGMCAACYKIAGARVAEIRGLRRARLDGEADTPHPPGPPGGRLSPLK</sequence>
<keyword evidence="2" id="KW-0812">Transmembrane</keyword>
<feature type="transmembrane region" description="Helical" evidence="2">
    <location>
        <begin position="38"/>
        <end position="60"/>
    </location>
</feature>
<comment type="caution">
    <text evidence="3">The sequence shown here is derived from an EMBL/GenBank/DDBJ whole genome shotgun (WGS) entry which is preliminary data.</text>
</comment>
<accession>X0UUK3</accession>
<feature type="transmembrane region" description="Helical" evidence="2">
    <location>
        <begin position="106"/>
        <end position="125"/>
    </location>
</feature>
<dbReference type="EMBL" id="BARS01020059">
    <property type="protein sequence ID" value="GAG02902.1"/>
    <property type="molecule type" value="Genomic_DNA"/>
</dbReference>
<organism evidence="3">
    <name type="scientific">marine sediment metagenome</name>
    <dbReference type="NCBI Taxonomy" id="412755"/>
    <lineage>
        <taxon>unclassified sequences</taxon>
        <taxon>metagenomes</taxon>
        <taxon>ecological metagenomes</taxon>
    </lineage>
</organism>
<name>X0UUK3_9ZZZZ</name>
<feature type="region of interest" description="Disordered" evidence="1">
    <location>
        <begin position="141"/>
        <end position="161"/>
    </location>
</feature>
<evidence type="ECO:0000256" key="1">
    <source>
        <dbReference type="SAM" id="MobiDB-lite"/>
    </source>
</evidence>
<proteinExistence type="predicted"/>
<evidence type="ECO:0008006" key="4">
    <source>
        <dbReference type="Google" id="ProtNLM"/>
    </source>
</evidence>